<keyword evidence="7 10" id="KW-0443">Lipid metabolism</keyword>
<comment type="function">
    <text evidence="10">Catalyzes the reduction of fatty acyl-CoA to fatty alcohols.</text>
</comment>
<dbReference type="CDD" id="cd09071">
    <property type="entry name" value="FAR_C"/>
    <property type="match status" value="1"/>
</dbReference>
<dbReference type="EC" id="1.2.1.84" evidence="10"/>
<feature type="domain" description="Fatty acyl-CoA reductase C-terminal" evidence="11">
    <location>
        <begin position="362"/>
        <end position="454"/>
    </location>
</feature>
<feature type="transmembrane region" description="Helical" evidence="10">
    <location>
        <begin position="353"/>
        <end position="377"/>
    </location>
</feature>
<comment type="caution">
    <text evidence="13">The sequence shown here is derived from an EMBL/GenBank/DDBJ whole genome shotgun (WGS) entry which is preliminary data.</text>
</comment>
<name>A0A9J6CNT3_POLVA</name>
<evidence type="ECO:0000256" key="9">
    <source>
        <dbReference type="ARBA" id="ARBA00052530"/>
    </source>
</evidence>
<feature type="transmembrane region" description="Helical" evidence="10">
    <location>
        <begin position="466"/>
        <end position="486"/>
    </location>
</feature>
<reference evidence="13" key="1">
    <citation type="submission" date="2021-03" db="EMBL/GenBank/DDBJ databases">
        <title>Chromosome level genome of the anhydrobiotic midge Polypedilum vanderplanki.</title>
        <authorList>
            <person name="Yoshida Y."/>
            <person name="Kikawada T."/>
            <person name="Gusev O."/>
        </authorList>
    </citation>
    <scope>NUCLEOTIDE SEQUENCE</scope>
    <source>
        <strain evidence="13">NIAS01</strain>
        <tissue evidence="13">Whole body or cell culture</tissue>
    </source>
</reference>
<protein>
    <recommendedName>
        <fullName evidence="10">Fatty acyl-CoA reductase</fullName>
        <ecNumber evidence="10">1.2.1.84</ecNumber>
    </recommendedName>
</protein>
<keyword evidence="8 10" id="KW-0472">Membrane</keyword>
<dbReference type="FunFam" id="3.40.50.720:FF:000143">
    <property type="entry name" value="Fatty acyl-CoA reductase"/>
    <property type="match status" value="1"/>
</dbReference>
<keyword evidence="3 10" id="KW-0444">Lipid biosynthesis</keyword>
<dbReference type="GO" id="GO:0035336">
    <property type="term" value="P:long-chain fatty-acyl-CoA metabolic process"/>
    <property type="evidence" value="ECO:0007669"/>
    <property type="project" value="TreeGrafter"/>
</dbReference>
<dbReference type="GO" id="GO:0016020">
    <property type="term" value="C:membrane"/>
    <property type="evidence" value="ECO:0007669"/>
    <property type="project" value="UniProtKB-SubCell"/>
</dbReference>
<keyword evidence="10" id="KW-0560">Oxidoreductase</keyword>
<keyword evidence="4 10" id="KW-0812">Transmembrane</keyword>
<evidence type="ECO:0000256" key="4">
    <source>
        <dbReference type="ARBA" id="ARBA00022692"/>
    </source>
</evidence>
<sequence length="521" mass="60312">MSELNSVQKFYKDKTVLITGASGFMGKILVEKLLYSCSEVKELILLMRAKRGKPPSERIEGYNKLPMFKRLVEEKPEMFKKLTVVSGEISEPNLDLSEEDLKYVTERTQIIFHLAASLKLEATLKPNIILNLTATKYVMNVAKMMKNLIIMVHTSTAFCNIDQKIVGEEVYKFPHKPEDLMRCAEWMTEEAMAKMQKEILLFQPNTYTYTKRLAEILVQQEYEKGLNVCIVRPSIVTPTFWEPIMGWVDSMNGPPGIGVAIGKGALRTMLVDPKASVEAVPCDMAVNGLIMFAKKLGTTTERFKKIQVCNITAHESSKVTNGYVYEEGKKHRWTVPFSQMLWFPNCAITQNKLYYVINVFLFQWIPAYLVDFLMWIFRQPRFMVKVQRKIATGMDVLKFVTTNDWNFKSDNYFSLVQIQDREEWEMFLVDGRNVGNNDKYMLDSALGVRRFLCRDSLKTLPRARMMMFILFILDTFCKLVFFYWIGKKILVNTGLMELLNTHTQELFAKQNFSNGQLIFPS</sequence>
<evidence type="ECO:0000256" key="2">
    <source>
        <dbReference type="ARBA" id="ARBA00005928"/>
    </source>
</evidence>
<evidence type="ECO:0000313" key="14">
    <source>
        <dbReference type="Proteomes" id="UP001107558"/>
    </source>
</evidence>
<evidence type="ECO:0000256" key="6">
    <source>
        <dbReference type="ARBA" id="ARBA00022989"/>
    </source>
</evidence>
<dbReference type="Pfam" id="PF03015">
    <property type="entry name" value="Sterile"/>
    <property type="match status" value="1"/>
</dbReference>
<evidence type="ECO:0000259" key="11">
    <source>
        <dbReference type="Pfam" id="PF03015"/>
    </source>
</evidence>
<dbReference type="GO" id="GO:0102965">
    <property type="term" value="F:alcohol-forming long-chain fatty acyl-CoA reductase activity"/>
    <property type="evidence" value="ECO:0007669"/>
    <property type="project" value="UniProtKB-EC"/>
</dbReference>
<keyword evidence="6 10" id="KW-1133">Transmembrane helix</keyword>
<evidence type="ECO:0000256" key="8">
    <source>
        <dbReference type="ARBA" id="ARBA00023136"/>
    </source>
</evidence>
<evidence type="ECO:0000256" key="1">
    <source>
        <dbReference type="ARBA" id="ARBA00004141"/>
    </source>
</evidence>
<dbReference type="EMBL" id="JADBJN010000001">
    <property type="protein sequence ID" value="KAG5683527.1"/>
    <property type="molecule type" value="Genomic_DNA"/>
</dbReference>
<comment type="subcellular location">
    <subcellularLocation>
        <location evidence="1">Membrane</location>
        <topology evidence="1">Multi-pass membrane protein</topology>
    </subcellularLocation>
</comment>
<dbReference type="InterPro" id="IPR033640">
    <property type="entry name" value="FAR_C"/>
</dbReference>
<accession>A0A9J6CNT3</accession>
<dbReference type="PANTHER" id="PTHR11011:SF12">
    <property type="entry name" value="FATTY ACYL-COA REDUCTASE"/>
    <property type="match status" value="1"/>
</dbReference>
<dbReference type="GO" id="GO:0080019">
    <property type="term" value="F:alcohol-forming very long-chain fatty acyl-CoA reductase activity"/>
    <property type="evidence" value="ECO:0007669"/>
    <property type="project" value="InterPro"/>
</dbReference>
<dbReference type="InterPro" id="IPR013120">
    <property type="entry name" value="FAR_NAD-bd"/>
</dbReference>
<feature type="domain" description="Thioester reductase (TE)" evidence="12">
    <location>
        <begin position="18"/>
        <end position="287"/>
    </location>
</feature>
<keyword evidence="5 10" id="KW-0521">NADP</keyword>
<gene>
    <name evidence="13" type="ORF">PVAND_012801</name>
</gene>
<evidence type="ECO:0000256" key="3">
    <source>
        <dbReference type="ARBA" id="ARBA00022516"/>
    </source>
</evidence>
<evidence type="ECO:0000256" key="10">
    <source>
        <dbReference type="RuleBase" id="RU363097"/>
    </source>
</evidence>
<comment type="similarity">
    <text evidence="2 10">Belongs to the fatty acyl-CoA reductase family.</text>
</comment>
<organism evidence="13 14">
    <name type="scientific">Polypedilum vanderplanki</name>
    <name type="common">Sleeping chironomid midge</name>
    <dbReference type="NCBI Taxonomy" id="319348"/>
    <lineage>
        <taxon>Eukaryota</taxon>
        <taxon>Metazoa</taxon>
        <taxon>Ecdysozoa</taxon>
        <taxon>Arthropoda</taxon>
        <taxon>Hexapoda</taxon>
        <taxon>Insecta</taxon>
        <taxon>Pterygota</taxon>
        <taxon>Neoptera</taxon>
        <taxon>Endopterygota</taxon>
        <taxon>Diptera</taxon>
        <taxon>Nematocera</taxon>
        <taxon>Chironomoidea</taxon>
        <taxon>Chironomidae</taxon>
        <taxon>Chironominae</taxon>
        <taxon>Polypedilum</taxon>
        <taxon>Polypedilum</taxon>
    </lineage>
</organism>
<evidence type="ECO:0000256" key="7">
    <source>
        <dbReference type="ARBA" id="ARBA00023098"/>
    </source>
</evidence>
<dbReference type="CDD" id="cd05236">
    <property type="entry name" value="FAR-N_SDR_e"/>
    <property type="match status" value="1"/>
</dbReference>
<dbReference type="AlphaFoldDB" id="A0A9J6CNT3"/>
<comment type="catalytic activity">
    <reaction evidence="9 10">
        <text>a long-chain fatty acyl-CoA + 2 NADPH + 2 H(+) = a long-chain primary fatty alcohol + 2 NADP(+) + CoA</text>
        <dbReference type="Rhea" id="RHEA:52716"/>
        <dbReference type="ChEBI" id="CHEBI:15378"/>
        <dbReference type="ChEBI" id="CHEBI:57287"/>
        <dbReference type="ChEBI" id="CHEBI:57783"/>
        <dbReference type="ChEBI" id="CHEBI:58349"/>
        <dbReference type="ChEBI" id="CHEBI:77396"/>
        <dbReference type="ChEBI" id="CHEBI:83139"/>
        <dbReference type="EC" id="1.2.1.84"/>
    </reaction>
</comment>
<dbReference type="InterPro" id="IPR036291">
    <property type="entry name" value="NAD(P)-bd_dom_sf"/>
</dbReference>
<evidence type="ECO:0000313" key="13">
    <source>
        <dbReference type="EMBL" id="KAG5683527.1"/>
    </source>
</evidence>
<dbReference type="Gene3D" id="3.40.50.720">
    <property type="entry name" value="NAD(P)-binding Rossmann-like Domain"/>
    <property type="match status" value="1"/>
</dbReference>
<evidence type="ECO:0000256" key="5">
    <source>
        <dbReference type="ARBA" id="ARBA00022857"/>
    </source>
</evidence>
<dbReference type="OrthoDB" id="429813at2759"/>
<dbReference type="PANTHER" id="PTHR11011">
    <property type="entry name" value="MALE STERILITY PROTEIN 2-RELATED"/>
    <property type="match status" value="1"/>
</dbReference>
<dbReference type="GO" id="GO:0005777">
    <property type="term" value="C:peroxisome"/>
    <property type="evidence" value="ECO:0007669"/>
    <property type="project" value="TreeGrafter"/>
</dbReference>
<dbReference type="SUPFAM" id="SSF51735">
    <property type="entry name" value="NAD(P)-binding Rossmann-fold domains"/>
    <property type="match status" value="1"/>
</dbReference>
<dbReference type="InterPro" id="IPR026055">
    <property type="entry name" value="FAR"/>
</dbReference>
<keyword evidence="14" id="KW-1185">Reference proteome</keyword>
<evidence type="ECO:0000259" key="12">
    <source>
        <dbReference type="Pfam" id="PF07993"/>
    </source>
</evidence>
<dbReference type="Pfam" id="PF07993">
    <property type="entry name" value="NAD_binding_4"/>
    <property type="match status" value="1"/>
</dbReference>
<dbReference type="Proteomes" id="UP001107558">
    <property type="component" value="Chromosome 1"/>
</dbReference>
<proteinExistence type="inferred from homology"/>